<proteinExistence type="predicted"/>
<evidence type="ECO:0000256" key="3">
    <source>
        <dbReference type="ARBA" id="ARBA00022679"/>
    </source>
</evidence>
<dbReference type="Proteomes" id="UP001208017">
    <property type="component" value="Unassembled WGS sequence"/>
</dbReference>
<accession>A0ABT3WXI4</accession>
<keyword evidence="2 5" id="KW-0032">Aminotransferase</keyword>
<evidence type="ECO:0000256" key="2">
    <source>
        <dbReference type="ARBA" id="ARBA00022576"/>
    </source>
</evidence>
<comment type="cofactor">
    <cofactor evidence="1">
        <name>pyridoxal 5'-phosphate</name>
        <dbReference type="ChEBI" id="CHEBI:597326"/>
    </cofactor>
</comment>
<sequence length="387" mass="42747">MNIVTASRLDTLPKQFFSTMVSNVQKVVQAGHDVINLGQGNPDLPTPPHIVESLREEILDPATHKYPPFSGLFELKAAVAQWYRVEFGVELDPQREVSILFGGKTGLVEICQCLLEPGDVCLMPDPGYPDYWSGVKLAGGEMHGMPLLRENDFLPDYSAIPKEQLAKAKMMFLNYPNNPTSAVAPLSFYEDTVRFAEQNNIVVAADFAYGAFGFDGEKMISFLQTPGAKEVGVEFYTLSKTYNMAGWRVGFAVGNADVIRAIDLIQEHWFVSIPSFIQRAAVTAITSPQDCVRELAAVYERRRDVFVGGLNKAGWDIPVPRGSFFTWVPVPKGYTSVSFAEKLLHEAHIAVAPGNGFGTHGEGYVRVGLLASEERLQEAVERILRVI</sequence>
<dbReference type="EMBL" id="JAPMLT010000002">
    <property type="protein sequence ID" value="MCX7569388.1"/>
    <property type="molecule type" value="Genomic_DNA"/>
</dbReference>
<dbReference type="CDD" id="cd00609">
    <property type="entry name" value="AAT_like"/>
    <property type="match status" value="1"/>
</dbReference>
<protein>
    <submittedName>
        <fullName evidence="5">Pyridoxal phosphate-dependent aminotransferase</fullName>
    </submittedName>
</protein>
<name>A0ABT3WXI4_9BACL</name>
<evidence type="ECO:0000256" key="1">
    <source>
        <dbReference type="ARBA" id="ARBA00001933"/>
    </source>
</evidence>
<dbReference type="InterPro" id="IPR004839">
    <property type="entry name" value="Aminotransferase_I/II_large"/>
</dbReference>
<comment type="caution">
    <text evidence="5">The sequence shown here is derived from an EMBL/GenBank/DDBJ whole genome shotgun (WGS) entry which is preliminary data.</text>
</comment>
<reference evidence="5 6" key="1">
    <citation type="submission" date="2022-11" db="EMBL/GenBank/DDBJ databases">
        <title>Study of microbial diversity in lake waters.</title>
        <authorList>
            <person name="Zhang J."/>
        </authorList>
    </citation>
    <scope>NUCLEOTIDE SEQUENCE [LARGE SCALE GENOMIC DNA]</scope>
    <source>
        <strain evidence="5 6">DT12</strain>
    </source>
</reference>
<dbReference type="Gene3D" id="3.90.1150.10">
    <property type="entry name" value="Aspartate Aminotransferase, domain 1"/>
    <property type="match status" value="1"/>
</dbReference>
<dbReference type="InterPro" id="IPR015422">
    <property type="entry name" value="PyrdxlP-dep_Trfase_small"/>
</dbReference>
<dbReference type="PANTHER" id="PTHR42832">
    <property type="entry name" value="AMINO ACID AMINOTRANSFERASE"/>
    <property type="match status" value="1"/>
</dbReference>
<organism evidence="5 6">
    <name type="scientific">Tumebacillus lacus</name>
    <dbReference type="NCBI Taxonomy" id="2995335"/>
    <lineage>
        <taxon>Bacteria</taxon>
        <taxon>Bacillati</taxon>
        <taxon>Bacillota</taxon>
        <taxon>Bacilli</taxon>
        <taxon>Bacillales</taxon>
        <taxon>Alicyclobacillaceae</taxon>
        <taxon>Tumebacillus</taxon>
    </lineage>
</organism>
<gene>
    <name evidence="5" type="ORF">OS242_05395</name>
</gene>
<dbReference type="SUPFAM" id="SSF53383">
    <property type="entry name" value="PLP-dependent transferases"/>
    <property type="match status" value="1"/>
</dbReference>
<dbReference type="GO" id="GO:0008483">
    <property type="term" value="F:transaminase activity"/>
    <property type="evidence" value="ECO:0007669"/>
    <property type="project" value="UniProtKB-KW"/>
</dbReference>
<dbReference type="Gene3D" id="3.40.640.10">
    <property type="entry name" value="Type I PLP-dependent aspartate aminotransferase-like (Major domain)"/>
    <property type="match status" value="1"/>
</dbReference>
<dbReference type="InterPro" id="IPR050881">
    <property type="entry name" value="LL-DAP_aminotransferase"/>
</dbReference>
<feature type="domain" description="Aminotransferase class I/classII large" evidence="4">
    <location>
        <begin position="33"/>
        <end position="383"/>
    </location>
</feature>
<evidence type="ECO:0000313" key="5">
    <source>
        <dbReference type="EMBL" id="MCX7569388.1"/>
    </source>
</evidence>
<dbReference type="NCBIfam" id="NF005977">
    <property type="entry name" value="PRK08068.1"/>
    <property type="match status" value="1"/>
</dbReference>
<dbReference type="InterPro" id="IPR015421">
    <property type="entry name" value="PyrdxlP-dep_Trfase_major"/>
</dbReference>
<dbReference type="InterPro" id="IPR015424">
    <property type="entry name" value="PyrdxlP-dep_Trfase"/>
</dbReference>
<dbReference type="Pfam" id="PF00155">
    <property type="entry name" value="Aminotran_1_2"/>
    <property type="match status" value="1"/>
</dbReference>
<evidence type="ECO:0000259" key="4">
    <source>
        <dbReference type="Pfam" id="PF00155"/>
    </source>
</evidence>
<evidence type="ECO:0000313" key="6">
    <source>
        <dbReference type="Proteomes" id="UP001208017"/>
    </source>
</evidence>
<dbReference type="RefSeq" id="WP_267150633.1">
    <property type="nucleotide sequence ID" value="NZ_JAPMLT010000002.1"/>
</dbReference>
<keyword evidence="3" id="KW-0808">Transferase</keyword>
<dbReference type="PANTHER" id="PTHR42832:SF3">
    <property type="entry name" value="L-GLUTAMINE--4-(METHYLSULFANYL)-2-OXOBUTANOATE AMINOTRANSFERASE"/>
    <property type="match status" value="1"/>
</dbReference>
<keyword evidence="6" id="KW-1185">Reference proteome</keyword>